<dbReference type="EMBL" id="SEZJ01000030">
    <property type="protein sequence ID" value="RYU41316.1"/>
    <property type="molecule type" value="Genomic_DNA"/>
</dbReference>
<dbReference type="GeneID" id="56277101"/>
<dbReference type="Proteomes" id="UP000293465">
    <property type="component" value="Unassembled WGS sequence"/>
</dbReference>
<organism evidence="1 2">
    <name type="scientific">Aliivibrio finisterrensis</name>
    <dbReference type="NCBI Taxonomy" id="511998"/>
    <lineage>
        <taxon>Bacteria</taxon>
        <taxon>Pseudomonadati</taxon>
        <taxon>Pseudomonadota</taxon>
        <taxon>Gammaproteobacteria</taxon>
        <taxon>Vibrionales</taxon>
        <taxon>Vibrionaceae</taxon>
        <taxon>Aliivibrio</taxon>
    </lineage>
</organism>
<comment type="caution">
    <text evidence="1">The sequence shown here is derived from an EMBL/GenBank/DDBJ whole genome shotgun (WGS) entry which is preliminary data.</text>
</comment>
<gene>
    <name evidence="1" type="ORF">ERW49_18735</name>
</gene>
<evidence type="ECO:0000313" key="1">
    <source>
        <dbReference type="EMBL" id="RYU41316.1"/>
    </source>
</evidence>
<sequence>MCNCINETLEALKEKVIANLPCSADKSTFTINFKNRIFRFDGKDNNVLLGIEYEYFKTKNDGTKHKNKTKEQTNLEMSYCPMCGEKYA</sequence>
<dbReference type="OrthoDB" id="6169388at2"/>
<proteinExistence type="predicted"/>
<dbReference type="AlphaFoldDB" id="A0A4Q5K6C0"/>
<evidence type="ECO:0000313" key="2">
    <source>
        <dbReference type="Proteomes" id="UP000293465"/>
    </source>
</evidence>
<accession>A0A4Q5K6C0</accession>
<protein>
    <submittedName>
        <fullName evidence="1">Uncharacterized protein</fullName>
    </submittedName>
</protein>
<dbReference type="RefSeq" id="WP_130088380.1">
    <property type="nucleotide sequence ID" value="NZ_SEZJ01000030.1"/>
</dbReference>
<reference evidence="1 2" key="1">
    <citation type="submission" date="2019-02" db="EMBL/GenBank/DDBJ databases">
        <title>Genome sequences of Aliivibrio finisterrensis strains from farmed Atlantic salmon.</title>
        <authorList>
            <person name="Bowman J.P."/>
        </authorList>
    </citation>
    <scope>NUCLEOTIDE SEQUENCE [LARGE SCALE GENOMIC DNA]</scope>
    <source>
        <strain evidence="1 2">A32</strain>
    </source>
</reference>
<name>A0A4Q5K6C0_9GAMM</name>